<gene>
    <name evidence="1" type="ORF">DFP99_0067</name>
</gene>
<protein>
    <submittedName>
        <fullName evidence="1">Uncharacterized protein</fullName>
    </submittedName>
</protein>
<dbReference type="AlphaFoldDB" id="A0A288Q681"/>
<keyword evidence="2" id="KW-1185">Reference proteome</keyword>
<dbReference type="EMBL" id="QRAS01000001">
    <property type="protein sequence ID" value="RDL11649.1"/>
    <property type="molecule type" value="Genomic_DNA"/>
</dbReference>
<dbReference type="KEGG" id="wso:WSWS_00438"/>
<sequence length="164" mass="19072">MDERVKEFEQILHGVLRRAGIWKTNLYYDDYLQDLRIAVLQQLRAEPDLKAEQNPALFKWLHWRLRDLQRGYQRREARECAMTVAIEEAQVAGDEFGRSELYVTLGQLRTRLADDCQMVNLISDIMAFPDDALAERAPRIGVSRATAYRMQGVLRGYLLNGKVE</sequence>
<evidence type="ECO:0000313" key="2">
    <source>
        <dbReference type="Proteomes" id="UP000254912"/>
    </source>
</evidence>
<name>A0A288Q681_9LACO</name>
<reference evidence="1 2" key="1">
    <citation type="submission" date="2018-07" db="EMBL/GenBank/DDBJ databases">
        <title>Genomic Encyclopedia of Type Strains, Phase III (KMG-III): the genomes of soil and plant-associated and newly described type strains.</title>
        <authorList>
            <person name="Whitman W."/>
        </authorList>
    </citation>
    <scope>NUCLEOTIDE SEQUENCE [LARGE SCALE GENOMIC DNA]</scope>
    <source>
        <strain evidence="1 2">CECT 7031</strain>
    </source>
</reference>
<proteinExistence type="predicted"/>
<evidence type="ECO:0000313" key="1">
    <source>
        <dbReference type="EMBL" id="RDL11649.1"/>
    </source>
</evidence>
<dbReference type="RefSeq" id="WP_114981093.1">
    <property type="nucleotide sequence ID" value="NZ_BJYO01000002.1"/>
</dbReference>
<accession>A0A288Q681</accession>
<dbReference type="Proteomes" id="UP000254912">
    <property type="component" value="Unassembled WGS sequence"/>
</dbReference>
<organism evidence="1 2">
    <name type="scientific">Weissella soli</name>
    <dbReference type="NCBI Taxonomy" id="155866"/>
    <lineage>
        <taxon>Bacteria</taxon>
        <taxon>Bacillati</taxon>
        <taxon>Bacillota</taxon>
        <taxon>Bacilli</taxon>
        <taxon>Lactobacillales</taxon>
        <taxon>Lactobacillaceae</taxon>
        <taxon>Weissella</taxon>
    </lineage>
</organism>
<dbReference type="GeneID" id="94546819"/>
<comment type="caution">
    <text evidence="1">The sequence shown here is derived from an EMBL/GenBank/DDBJ whole genome shotgun (WGS) entry which is preliminary data.</text>
</comment>
<dbReference type="PROSITE" id="PS50096">
    <property type="entry name" value="IQ"/>
    <property type="match status" value="1"/>
</dbReference>